<evidence type="ECO:0000256" key="6">
    <source>
        <dbReference type="ARBA" id="ARBA00022556"/>
    </source>
</evidence>
<evidence type="ECO:0000256" key="2">
    <source>
        <dbReference type="ARBA" id="ARBA00004496"/>
    </source>
</evidence>
<keyword evidence="8 10" id="KW-0456">Lyase</keyword>
<dbReference type="NCBIfam" id="TIGR01750">
    <property type="entry name" value="fabZ"/>
    <property type="match status" value="1"/>
</dbReference>
<dbReference type="GO" id="GO:0009245">
    <property type="term" value="P:lipid A biosynthetic process"/>
    <property type="evidence" value="ECO:0007669"/>
    <property type="project" value="UniProtKB-UniRule"/>
</dbReference>
<dbReference type="FunFam" id="3.10.129.10:FF:000001">
    <property type="entry name" value="3-hydroxyacyl-[acyl-carrier-protein] dehydratase FabZ"/>
    <property type="match status" value="1"/>
</dbReference>
<dbReference type="CDD" id="cd01288">
    <property type="entry name" value="FabZ"/>
    <property type="match status" value="1"/>
</dbReference>
<evidence type="ECO:0000256" key="4">
    <source>
        <dbReference type="ARBA" id="ARBA00022490"/>
    </source>
</evidence>
<keyword evidence="5 10" id="KW-0444">Lipid biosynthesis</keyword>
<name>A0A1J5NZE0_NEOTH</name>
<dbReference type="HAMAP" id="MF_00406">
    <property type="entry name" value="FabZ"/>
    <property type="match status" value="1"/>
</dbReference>
<dbReference type="SUPFAM" id="SSF54637">
    <property type="entry name" value="Thioesterase/thiol ester dehydrase-isomerase"/>
    <property type="match status" value="1"/>
</dbReference>
<comment type="similarity">
    <text evidence="3 10">Belongs to the thioester dehydratase family. FabZ subfamily.</text>
</comment>
<dbReference type="AlphaFoldDB" id="A0A1J5NZE0"/>
<accession>A0A1J5NZE0</accession>
<dbReference type="PANTHER" id="PTHR30272:SF1">
    <property type="entry name" value="3-HYDROXYACYL-[ACYL-CARRIER-PROTEIN] DEHYDRATASE"/>
    <property type="match status" value="1"/>
</dbReference>
<dbReference type="GO" id="GO:0005737">
    <property type="term" value="C:cytoplasm"/>
    <property type="evidence" value="ECO:0007669"/>
    <property type="project" value="UniProtKB-SubCell"/>
</dbReference>
<dbReference type="GO" id="GO:0016020">
    <property type="term" value="C:membrane"/>
    <property type="evidence" value="ECO:0007669"/>
    <property type="project" value="GOC"/>
</dbReference>
<reference evidence="11 12" key="1">
    <citation type="submission" date="2016-08" db="EMBL/GenBank/DDBJ databases">
        <title>Genome-based comparison of Moorella thermoacetic strains.</title>
        <authorList>
            <person name="Poehlein A."/>
            <person name="Bengelsdorf F.R."/>
            <person name="Esser C."/>
            <person name="Duerre P."/>
            <person name="Daniel R."/>
        </authorList>
    </citation>
    <scope>NUCLEOTIDE SEQUENCE [LARGE SCALE GENOMIC DNA]</scope>
    <source>
        <strain evidence="11 12">DSM 21394</strain>
    </source>
</reference>
<dbReference type="PANTHER" id="PTHR30272">
    <property type="entry name" value="3-HYDROXYACYL-[ACYL-CARRIER-PROTEIN] DEHYDRATASE"/>
    <property type="match status" value="1"/>
</dbReference>
<dbReference type="GO" id="GO:0006633">
    <property type="term" value="P:fatty acid biosynthetic process"/>
    <property type="evidence" value="ECO:0007669"/>
    <property type="project" value="UniProtKB-UniRule"/>
</dbReference>
<dbReference type="Pfam" id="PF07977">
    <property type="entry name" value="FabA"/>
    <property type="match status" value="1"/>
</dbReference>
<dbReference type="InterPro" id="IPR010084">
    <property type="entry name" value="FabZ"/>
</dbReference>
<keyword evidence="7 10" id="KW-0443">Lipid metabolism</keyword>
<evidence type="ECO:0000256" key="10">
    <source>
        <dbReference type="HAMAP-Rule" id="MF_00406"/>
    </source>
</evidence>
<comment type="function">
    <text evidence="9 10">Involved in unsaturated fatty acids biosynthesis. Catalyzes the dehydration of short chain beta-hydroxyacyl-ACPs and long chain saturated and unsaturated beta-hydroxyacyl-ACPs.</text>
</comment>
<gene>
    <name evidence="10 11" type="primary">fabZ</name>
    <name evidence="11" type="ORF">MOTE_16990</name>
</gene>
<dbReference type="EC" id="4.2.1.59" evidence="10"/>
<organism evidence="11 12">
    <name type="scientific">Neomoorella thermoacetica</name>
    <name type="common">Clostridium thermoaceticum</name>
    <dbReference type="NCBI Taxonomy" id="1525"/>
    <lineage>
        <taxon>Bacteria</taxon>
        <taxon>Bacillati</taxon>
        <taxon>Bacillota</taxon>
        <taxon>Clostridia</taxon>
        <taxon>Neomoorellales</taxon>
        <taxon>Neomoorellaceae</taxon>
        <taxon>Neomoorella</taxon>
    </lineage>
</organism>
<dbReference type="OrthoDB" id="9772788at2"/>
<evidence type="ECO:0000256" key="5">
    <source>
        <dbReference type="ARBA" id="ARBA00022516"/>
    </source>
</evidence>
<evidence type="ECO:0000256" key="3">
    <source>
        <dbReference type="ARBA" id="ARBA00009174"/>
    </source>
</evidence>
<protein>
    <recommendedName>
        <fullName evidence="10">3-hydroxyacyl-[acyl-carrier-protein] dehydratase FabZ</fullName>
        <ecNumber evidence="10">4.2.1.59</ecNumber>
    </recommendedName>
    <alternativeName>
        <fullName evidence="10">(3R)-hydroxymyristoyl-[acyl-carrier-protein] dehydratase</fullName>
        <shortName evidence="10">(3R)-hydroxymyristoyl-ACP dehydrase</shortName>
    </alternativeName>
    <alternativeName>
        <fullName evidence="10">Beta-hydroxyacyl-ACP dehydratase</fullName>
    </alternativeName>
</protein>
<feature type="active site" evidence="10">
    <location>
        <position position="47"/>
    </location>
</feature>
<comment type="catalytic activity">
    <reaction evidence="1 10">
        <text>a (3R)-hydroxyacyl-[ACP] = a (2E)-enoyl-[ACP] + H2O</text>
        <dbReference type="Rhea" id="RHEA:13097"/>
        <dbReference type="Rhea" id="RHEA-COMP:9925"/>
        <dbReference type="Rhea" id="RHEA-COMP:9945"/>
        <dbReference type="ChEBI" id="CHEBI:15377"/>
        <dbReference type="ChEBI" id="CHEBI:78784"/>
        <dbReference type="ChEBI" id="CHEBI:78827"/>
        <dbReference type="EC" id="4.2.1.59"/>
    </reaction>
</comment>
<dbReference type="Proteomes" id="UP000182811">
    <property type="component" value="Unassembled WGS sequence"/>
</dbReference>
<comment type="subcellular location">
    <subcellularLocation>
        <location evidence="2 10">Cytoplasm</location>
    </subcellularLocation>
</comment>
<dbReference type="EMBL" id="MDDC01000012">
    <property type="protein sequence ID" value="OIQ58707.1"/>
    <property type="molecule type" value="Genomic_DNA"/>
</dbReference>
<proteinExistence type="inferred from homology"/>
<dbReference type="InterPro" id="IPR013114">
    <property type="entry name" value="FabA_FabZ"/>
</dbReference>
<keyword evidence="4 10" id="KW-0963">Cytoplasm</keyword>
<sequence length="143" mass="15702">MDWSAIQGILPHRYPFLLVDRVLEVEAGRRAVGQKNVSGNEWYFSGHFPGQPVMPGVLIMEALAQVGAVALLSLPEFQGRLALFGGMDRVRFRRQVVPGDVLRLETEIIKLKGRVGKGYGRASVGEELAAEGELLFAVGEKIE</sequence>
<evidence type="ECO:0000256" key="1">
    <source>
        <dbReference type="ARBA" id="ARBA00001055"/>
    </source>
</evidence>
<evidence type="ECO:0000313" key="12">
    <source>
        <dbReference type="Proteomes" id="UP000182811"/>
    </source>
</evidence>
<dbReference type="NCBIfam" id="NF000582">
    <property type="entry name" value="PRK00006.1"/>
    <property type="match status" value="1"/>
</dbReference>
<keyword evidence="6 10" id="KW-0441">Lipid A biosynthesis</keyword>
<comment type="caution">
    <text evidence="11">The sequence shown here is derived from an EMBL/GenBank/DDBJ whole genome shotgun (WGS) entry which is preliminary data.</text>
</comment>
<dbReference type="Gene3D" id="3.10.129.10">
    <property type="entry name" value="Hotdog Thioesterase"/>
    <property type="match status" value="1"/>
</dbReference>
<evidence type="ECO:0000256" key="8">
    <source>
        <dbReference type="ARBA" id="ARBA00023239"/>
    </source>
</evidence>
<evidence type="ECO:0000256" key="9">
    <source>
        <dbReference type="ARBA" id="ARBA00025049"/>
    </source>
</evidence>
<dbReference type="InterPro" id="IPR029069">
    <property type="entry name" value="HotDog_dom_sf"/>
</dbReference>
<evidence type="ECO:0000256" key="7">
    <source>
        <dbReference type="ARBA" id="ARBA00023098"/>
    </source>
</evidence>
<evidence type="ECO:0000313" key="11">
    <source>
        <dbReference type="EMBL" id="OIQ58707.1"/>
    </source>
</evidence>
<dbReference type="GO" id="GO:0019171">
    <property type="term" value="F:(3R)-hydroxyacyl-[acyl-carrier-protein] dehydratase activity"/>
    <property type="evidence" value="ECO:0007669"/>
    <property type="project" value="UniProtKB-EC"/>
</dbReference>